<sequence>MKAVCWHGTHDVRVDTVPDPTILNPRDAIIKITSTAICGSDLHLYDGFIPTMQSGDILGHEFMGEVVETGPGVSNLKQGDRVVVPFTISCGSCFFCNQDLWSLCDNSNPNAWMAEKFYGHSPSGLFGYSHLMGGYAGGQAEYVRVPFADVGPLKVPDGLTDEQVLFLTDIFPTGYMAAENCDIQPGDTVAVWGCGPVGQFAIRSAFMLGAERVIAIDRVPERLALAQAGGAEVLNYEELDPGEALKEMTGGRGPDSCIDSVGMEAHGTGPMALYDTVKQAVRLESDRPQVLRQAIAACRKGGKVSVPGVYGGFIDKVPMGAFVNKGLTMRSGQTHVHKYLKPLLERVQKGEIDPSFVITHRLPLDEAPRAYKIFRDKEDNCIKVVLKPFATTA</sequence>
<dbReference type="SUPFAM" id="SSF51735">
    <property type="entry name" value="NAD(P)-binding Rossmann-fold domains"/>
    <property type="match status" value="1"/>
</dbReference>
<feature type="domain" description="Alcohol dehydrogenase-like N-terminal" evidence="7">
    <location>
        <begin position="25"/>
        <end position="153"/>
    </location>
</feature>
<evidence type="ECO:0000256" key="1">
    <source>
        <dbReference type="ARBA" id="ARBA00001947"/>
    </source>
</evidence>
<dbReference type="RefSeq" id="WP_190697613.1">
    <property type="nucleotide sequence ID" value="NZ_JAMPKX010000016.1"/>
</dbReference>
<comment type="caution">
    <text evidence="8">The sequence shown here is derived from an EMBL/GenBank/DDBJ whole genome shotgun (WGS) entry which is preliminary data.</text>
</comment>
<evidence type="ECO:0000259" key="6">
    <source>
        <dbReference type="Pfam" id="PF00107"/>
    </source>
</evidence>
<dbReference type="InterPro" id="IPR011032">
    <property type="entry name" value="GroES-like_sf"/>
</dbReference>
<dbReference type="PANTHER" id="PTHR42813:SF2">
    <property type="entry name" value="DEHYDROGENASE, ZINC-CONTAINING, PUTATIVE (AFU_ORTHOLOGUE AFUA_2G02810)-RELATED"/>
    <property type="match status" value="1"/>
</dbReference>
<dbReference type="CDD" id="cd08283">
    <property type="entry name" value="FDH_like_1"/>
    <property type="match status" value="1"/>
</dbReference>
<evidence type="ECO:0000256" key="3">
    <source>
        <dbReference type="ARBA" id="ARBA00022833"/>
    </source>
</evidence>
<accession>A0ABV0KBA0</accession>
<organism evidence="8 9">
    <name type="scientific">Leptolyngbya subtilissima DQ-A4</name>
    <dbReference type="NCBI Taxonomy" id="2933933"/>
    <lineage>
        <taxon>Bacteria</taxon>
        <taxon>Bacillati</taxon>
        <taxon>Cyanobacteriota</taxon>
        <taxon>Cyanophyceae</taxon>
        <taxon>Leptolyngbyales</taxon>
        <taxon>Leptolyngbyaceae</taxon>
        <taxon>Leptolyngbya group</taxon>
        <taxon>Leptolyngbya</taxon>
    </lineage>
</organism>
<keyword evidence="9" id="KW-1185">Reference proteome</keyword>
<dbReference type="PANTHER" id="PTHR42813">
    <property type="entry name" value="ZINC-TYPE ALCOHOL DEHYDROGENASE-LIKE"/>
    <property type="match status" value="1"/>
</dbReference>
<evidence type="ECO:0000313" key="9">
    <source>
        <dbReference type="Proteomes" id="UP001482513"/>
    </source>
</evidence>
<evidence type="ECO:0000259" key="7">
    <source>
        <dbReference type="Pfam" id="PF08240"/>
    </source>
</evidence>
<name>A0ABV0KBA0_9CYAN</name>
<dbReference type="Gene3D" id="3.40.50.720">
    <property type="entry name" value="NAD(P)-binding Rossmann-like Domain"/>
    <property type="match status" value="1"/>
</dbReference>
<dbReference type="Pfam" id="PF00107">
    <property type="entry name" value="ADH_zinc_N"/>
    <property type="match status" value="1"/>
</dbReference>
<keyword evidence="2 5" id="KW-0479">Metal-binding</keyword>
<dbReference type="InterPro" id="IPR013154">
    <property type="entry name" value="ADH-like_N"/>
</dbReference>
<dbReference type="Proteomes" id="UP001482513">
    <property type="component" value="Unassembled WGS sequence"/>
</dbReference>
<comment type="similarity">
    <text evidence="5">Belongs to the zinc-containing alcohol dehydrogenase family.</text>
</comment>
<comment type="cofactor">
    <cofactor evidence="1 5">
        <name>Zn(2+)</name>
        <dbReference type="ChEBI" id="CHEBI:29105"/>
    </cofactor>
</comment>
<dbReference type="Pfam" id="PF08240">
    <property type="entry name" value="ADH_N"/>
    <property type="match status" value="1"/>
</dbReference>
<dbReference type="EMBL" id="JAMPKX010000016">
    <property type="protein sequence ID" value="MEP0949879.1"/>
    <property type="molecule type" value="Genomic_DNA"/>
</dbReference>
<reference evidence="8 9" key="1">
    <citation type="submission" date="2022-04" db="EMBL/GenBank/DDBJ databases">
        <title>Positive selection, recombination, and allopatry shape intraspecific diversity of widespread and dominant cyanobacteria.</title>
        <authorList>
            <person name="Wei J."/>
            <person name="Shu W."/>
            <person name="Hu C."/>
        </authorList>
    </citation>
    <scope>NUCLEOTIDE SEQUENCE [LARGE SCALE GENOMIC DNA]</scope>
    <source>
        <strain evidence="8 9">DQ-A4</strain>
    </source>
</reference>
<evidence type="ECO:0000256" key="4">
    <source>
        <dbReference type="ARBA" id="ARBA00023002"/>
    </source>
</evidence>
<feature type="domain" description="Alcohol dehydrogenase-like C-terminal" evidence="6">
    <location>
        <begin position="196"/>
        <end position="264"/>
    </location>
</feature>
<dbReference type="PROSITE" id="PS00059">
    <property type="entry name" value="ADH_ZINC"/>
    <property type="match status" value="1"/>
</dbReference>
<dbReference type="SUPFAM" id="SSF50129">
    <property type="entry name" value="GroES-like"/>
    <property type="match status" value="1"/>
</dbReference>
<dbReference type="Gene3D" id="3.90.180.10">
    <property type="entry name" value="Medium-chain alcohol dehydrogenases, catalytic domain"/>
    <property type="match status" value="1"/>
</dbReference>
<gene>
    <name evidence="8" type="ORF">NC992_23605</name>
</gene>
<dbReference type="InterPro" id="IPR002328">
    <property type="entry name" value="ADH_Zn_CS"/>
</dbReference>
<keyword evidence="3 5" id="KW-0862">Zinc</keyword>
<evidence type="ECO:0000313" key="8">
    <source>
        <dbReference type="EMBL" id="MEP0949879.1"/>
    </source>
</evidence>
<evidence type="ECO:0000256" key="2">
    <source>
        <dbReference type="ARBA" id="ARBA00022723"/>
    </source>
</evidence>
<proteinExistence type="inferred from homology"/>
<dbReference type="InterPro" id="IPR013149">
    <property type="entry name" value="ADH-like_C"/>
</dbReference>
<dbReference type="InterPro" id="IPR036291">
    <property type="entry name" value="NAD(P)-bd_dom_sf"/>
</dbReference>
<evidence type="ECO:0000256" key="5">
    <source>
        <dbReference type="RuleBase" id="RU361277"/>
    </source>
</evidence>
<protein>
    <submittedName>
        <fullName evidence="8">Glutathione-dependent formaldehyde dehydrogenase</fullName>
    </submittedName>
</protein>
<keyword evidence="4" id="KW-0560">Oxidoreductase</keyword>